<dbReference type="Proteomes" id="UP000612362">
    <property type="component" value="Unassembled WGS sequence"/>
</dbReference>
<dbReference type="EMBL" id="BNJF01000002">
    <property type="protein sequence ID" value="GHO46357.1"/>
    <property type="molecule type" value="Genomic_DNA"/>
</dbReference>
<comment type="caution">
    <text evidence="1">The sequence shown here is derived from an EMBL/GenBank/DDBJ whole genome shotgun (WGS) entry which is preliminary data.</text>
</comment>
<reference evidence="1" key="1">
    <citation type="submission" date="2020-10" db="EMBL/GenBank/DDBJ databases">
        <title>Taxonomic study of unclassified bacteria belonging to the class Ktedonobacteria.</title>
        <authorList>
            <person name="Yabe S."/>
            <person name="Wang C.M."/>
            <person name="Zheng Y."/>
            <person name="Sakai Y."/>
            <person name="Cavaletti L."/>
            <person name="Monciardini P."/>
            <person name="Donadio S."/>
        </authorList>
    </citation>
    <scope>NUCLEOTIDE SEQUENCE</scope>
    <source>
        <strain evidence="1">SOSP1-1</strain>
    </source>
</reference>
<sequence>MGVGVGVLGVEVAVGVEEGVVGVGVGDVDPLQALPFTLKLVGMGLLVVQEPLKPGLTVAFAATFPL</sequence>
<dbReference type="AlphaFoldDB" id="A0A8J3I565"/>
<evidence type="ECO:0000313" key="1">
    <source>
        <dbReference type="EMBL" id="GHO46357.1"/>
    </source>
</evidence>
<keyword evidence="2" id="KW-1185">Reference proteome</keyword>
<evidence type="ECO:0000313" key="2">
    <source>
        <dbReference type="Proteomes" id="UP000612362"/>
    </source>
</evidence>
<protein>
    <submittedName>
        <fullName evidence="1">Uncharacterized protein</fullName>
    </submittedName>
</protein>
<name>A0A8J3I565_9CHLR</name>
<gene>
    <name evidence="1" type="ORF">KSX_45200</name>
</gene>
<accession>A0A8J3I565</accession>
<proteinExistence type="predicted"/>
<organism evidence="1 2">
    <name type="scientific">Ktedonospora formicarum</name>
    <dbReference type="NCBI Taxonomy" id="2778364"/>
    <lineage>
        <taxon>Bacteria</taxon>
        <taxon>Bacillati</taxon>
        <taxon>Chloroflexota</taxon>
        <taxon>Ktedonobacteria</taxon>
        <taxon>Ktedonobacterales</taxon>
        <taxon>Ktedonobacteraceae</taxon>
        <taxon>Ktedonospora</taxon>
    </lineage>
</organism>